<accession>A0A0N5AZS6</accession>
<dbReference type="AlphaFoldDB" id="A0A0N5AZS6"/>
<dbReference type="WBParaSite" id="SMUV_0001050501-mRNA-1">
    <property type="protein sequence ID" value="SMUV_0001050501-mRNA-1"/>
    <property type="gene ID" value="SMUV_0001050501"/>
</dbReference>
<dbReference type="Proteomes" id="UP000046393">
    <property type="component" value="Unplaced"/>
</dbReference>
<name>A0A0N5AZS6_9BILA</name>
<evidence type="ECO:0000313" key="1">
    <source>
        <dbReference type="Proteomes" id="UP000046393"/>
    </source>
</evidence>
<organism evidence="1 2">
    <name type="scientific">Syphacia muris</name>
    <dbReference type="NCBI Taxonomy" id="451379"/>
    <lineage>
        <taxon>Eukaryota</taxon>
        <taxon>Metazoa</taxon>
        <taxon>Ecdysozoa</taxon>
        <taxon>Nematoda</taxon>
        <taxon>Chromadorea</taxon>
        <taxon>Rhabditida</taxon>
        <taxon>Spirurina</taxon>
        <taxon>Oxyuridomorpha</taxon>
        <taxon>Oxyuroidea</taxon>
        <taxon>Oxyuridae</taxon>
        <taxon>Syphacia</taxon>
    </lineage>
</organism>
<keyword evidence="1" id="KW-1185">Reference proteome</keyword>
<sequence length="114" mass="12910">MIQTSLQRLAELQKRGGARAFGPRLNSETPFYSEGKRYNAPSYYFYRQPKRGGGRAFAAYYKPSKFSDPRFISSPLVHVLQAAPDSSNFLRSKSFFKATLLTIRFTNIISTIAS</sequence>
<protein>
    <submittedName>
        <fullName evidence="2">Uncharacterized protein</fullName>
    </submittedName>
</protein>
<proteinExistence type="predicted"/>
<evidence type="ECO:0000313" key="2">
    <source>
        <dbReference type="WBParaSite" id="SMUV_0001050501-mRNA-1"/>
    </source>
</evidence>
<reference evidence="2" key="1">
    <citation type="submission" date="2017-02" db="UniProtKB">
        <authorList>
            <consortium name="WormBaseParasite"/>
        </authorList>
    </citation>
    <scope>IDENTIFICATION</scope>
</reference>